<name>A0A0B6YCW9_9EUPU</name>
<evidence type="ECO:0000256" key="1">
    <source>
        <dbReference type="SAM" id="MobiDB-lite"/>
    </source>
</evidence>
<protein>
    <submittedName>
        <fullName evidence="2">Uncharacterized protein</fullName>
    </submittedName>
</protein>
<reference evidence="2" key="1">
    <citation type="submission" date="2014-12" db="EMBL/GenBank/DDBJ databases">
        <title>Insight into the proteome of Arion vulgaris.</title>
        <authorList>
            <person name="Aradska J."/>
            <person name="Bulat T."/>
            <person name="Smidak R."/>
            <person name="Sarate P."/>
            <person name="Gangsoo J."/>
            <person name="Sialana F."/>
            <person name="Bilban M."/>
            <person name="Lubec G."/>
        </authorList>
    </citation>
    <scope>NUCLEOTIDE SEQUENCE</scope>
    <source>
        <tissue evidence="2">Skin</tissue>
    </source>
</reference>
<feature type="region of interest" description="Disordered" evidence="1">
    <location>
        <begin position="1"/>
        <end position="22"/>
    </location>
</feature>
<feature type="compositionally biased region" description="Polar residues" evidence="1">
    <location>
        <begin position="11"/>
        <end position="22"/>
    </location>
</feature>
<feature type="non-terminal residue" evidence="2">
    <location>
        <position position="1"/>
    </location>
</feature>
<organism evidence="2">
    <name type="scientific">Arion vulgaris</name>
    <dbReference type="NCBI Taxonomy" id="1028688"/>
    <lineage>
        <taxon>Eukaryota</taxon>
        <taxon>Metazoa</taxon>
        <taxon>Spiralia</taxon>
        <taxon>Lophotrochozoa</taxon>
        <taxon>Mollusca</taxon>
        <taxon>Gastropoda</taxon>
        <taxon>Heterobranchia</taxon>
        <taxon>Euthyneura</taxon>
        <taxon>Panpulmonata</taxon>
        <taxon>Eupulmonata</taxon>
        <taxon>Stylommatophora</taxon>
        <taxon>Helicina</taxon>
        <taxon>Arionoidea</taxon>
        <taxon>Arionidae</taxon>
        <taxon>Arion</taxon>
    </lineage>
</organism>
<gene>
    <name evidence="2" type="primary">ORF22045</name>
</gene>
<feature type="non-terminal residue" evidence="2">
    <location>
        <position position="169"/>
    </location>
</feature>
<evidence type="ECO:0000313" key="2">
    <source>
        <dbReference type="EMBL" id="CEK54142.1"/>
    </source>
</evidence>
<proteinExistence type="predicted"/>
<accession>A0A0B6YCW9</accession>
<sequence length="169" mass="18572">IDKHKDESHCLSPTNTSTVSDTPINSISKIVSETVVKKRYFETEQNCASKEKMKEEDLEGGSKNTRIESGGKVLSNVVNELKKFKPDCDINSDAVGLDTTIQRHSSVTINADIVDDFGTKPMLVTTSSSSDMVFSSGSAMTKIYKNVKKSSQTPLKQSKISKMKTKCLK</sequence>
<dbReference type="AlphaFoldDB" id="A0A0B6YCW9"/>
<dbReference type="EMBL" id="HACG01007277">
    <property type="protein sequence ID" value="CEK54142.1"/>
    <property type="molecule type" value="Transcribed_RNA"/>
</dbReference>